<dbReference type="OrthoDB" id="9811338at2"/>
<dbReference type="InterPro" id="IPR023873">
    <property type="entry name" value="FeFe-hyd_GTPase_HydF"/>
</dbReference>
<dbReference type="NCBIfam" id="TIGR00231">
    <property type="entry name" value="small_GTP"/>
    <property type="match status" value="1"/>
</dbReference>
<keyword evidence="5" id="KW-1185">Reference proteome</keyword>
<dbReference type="GO" id="GO:0002098">
    <property type="term" value="P:tRNA wobble uridine modification"/>
    <property type="evidence" value="ECO:0007669"/>
    <property type="project" value="TreeGrafter"/>
</dbReference>
<dbReference type="NCBIfam" id="TIGR03918">
    <property type="entry name" value="GTP_HydF"/>
    <property type="match status" value="1"/>
</dbReference>
<dbReference type="InterPro" id="IPR027417">
    <property type="entry name" value="P-loop_NTPase"/>
</dbReference>
<dbReference type="STRING" id="385682.SAMN05444380_10169"/>
<dbReference type="Gene3D" id="3.40.50.11410">
    <property type="match status" value="1"/>
</dbReference>
<accession>A0A1I1UGG8</accession>
<feature type="domain" description="Hydrogen maturase F dimerization" evidence="2">
    <location>
        <begin position="174"/>
        <end position="272"/>
    </location>
</feature>
<proteinExistence type="predicted"/>
<dbReference type="InParanoid" id="A0A1I1UGG8"/>
<dbReference type="EMBL" id="FONA01000001">
    <property type="protein sequence ID" value="SFD69817.1"/>
    <property type="molecule type" value="Genomic_DNA"/>
</dbReference>
<evidence type="ECO:0000259" key="2">
    <source>
        <dbReference type="Pfam" id="PF18128"/>
    </source>
</evidence>
<dbReference type="CDD" id="cd00880">
    <property type="entry name" value="Era_like"/>
    <property type="match status" value="1"/>
</dbReference>
<evidence type="ECO:0000259" key="1">
    <source>
        <dbReference type="Pfam" id="PF01926"/>
    </source>
</evidence>
<feature type="domain" description="Hydrogen maturase F tetramerization" evidence="3">
    <location>
        <begin position="278"/>
        <end position="393"/>
    </location>
</feature>
<evidence type="ECO:0000313" key="4">
    <source>
        <dbReference type="EMBL" id="SFD69817.1"/>
    </source>
</evidence>
<evidence type="ECO:0000259" key="3">
    <source>
        <dbReference type="Pfam" id="PF18133"/>
    </source>
</evidence>
<dbReference type="Pfam" id="PF01926">
    <property type="entry name" value="MMR_HSR1"/>
    <property type="match status" value="1"/>
</dbReference>
<dbReference type="GO" id="GO:0030488">
    <property type="term" value="P:tRNA methylation"/>
    <property type="evidence" value="ECO:0007669"/>
    <property type="project" value="TreeGrafter"/>
</dbReference>
<sequence>MGRDRQPYIGIYGRRNNGKSTIINCLSGQEIAIISSTPGTTTDPVKKSFEITDFGPVVFVDTAGIDDIGTLGSKRVSKSYQTIDWIDLAILVITENQYGEAEKTLINAFNERDLPFIVIHNKEDLKKAESQTEKSYQQSGAKYFVRFSSQSSTDPIINAIKQSVPESALKTPTIVGDLIQHGDIVLLITPIDMEAPSGRLILPQVQTIRDVLDNDAVCVVLKEREVDTFLSKTGIKPALAITDSQVFPKADASIPADIPLTSFSILLARLKGDFEYYRQGTPFISKLKDGDKVLLLENCSHHVSCDDIGRIKIPRWIRNHTGKDLSFEVISGLDPIPQSVTDYALVIQCGGCMVTPRQLKNRLRPFIRAGVPVTNYGMAIAWLHGIYKRAMAPFGDSNIGPDEDVII</sequence>
<dbReference type="SUPFAM" id="SSF52540">
    <property type="entry name" value="P-loop containing nucleoside triphosphate hydrolases"/>
    <property type="match status" value="1"/>
</dbReference>
<dbReference type="Gene3D" id="3.40.50.300">
    <property type="entry name" value="P-loop containing nucleotide triphosphate hydrolases"/>
    <property type="match status" value="1"/>
</dbReference>
<dbReference type="PANTHER" id="PTHR42714">
    <property type="entry name" value="TRNA MODIFICATION GTPASE GTPBP3"/>
    <property type="match status" value="1"/>
</dbReference>
<dbReference type="Gene3D" id="3.40.50.11420">
    <property type="match status" value="1"/>
</dbReference>
<dbReference type="eggNOG" id="COG0486">
    <property type="taxonomic scope" value="Bacteria"/>
</dbReference>
<protein>
    <submittedName>
        <fullName evidence="4">Iron-only hydrogenase maturation protein HydF</fullName>
    </submittedName>
</protein>
<dbReference type="InterPro" id="IPR041606">
    <property type="entry name" value="HydF_dimer"/>
</dbReference>
<dbReference type="Pfam" id="PF18133">
    <property type="entry name" value="HydF_tetramer"/>
    <property type="match status" value="1"/>
</dbReference>
<dbReference type="InterPro" id="IPR006073">
    <property type="entry name" value="GTP-bd"/>
</dbReference>
<evidence type="ECO:0000313" key="5">
    <source>
        <dbReference type="Proteomes" id="UP000181976"/>
    </source>
</evidence>
<gene>
    <name evidence="4" type="ORF">SAMN05444380_10169</name>
</gene>
<organism evidence="4 5">
    <name type="scientific">Thermophagus xiamenensis</name>
    <dbReference type="NCBI Taxonomy" id="385682"/>
    <lineage>
        <taxon>Bacteria</taxon>
        <taxon>Pseudomonadati</taxon>
        <taxon>Bacteroidota</taxon>
        <taxon>Bacteroidia</taxon>
        <taxon>Marinilabiliales</taxon>
        <taxon>Marinilabiliaceae</taxon>
        <taxon>Thermophagus</taxon>
    </lineage>
</organism>
<dbReference type="Proteomes" id="UP000181976">
    <property type="component" value="Unassembled WGS sequence"/>
</dbReference>
<dbReference type="GO" id="GO:0005737">
    <property type="term" value="C:cytoplasm"/>
    <property type="evidence" value="ECO:0007669"/>
    <property type="project" value="TreeGrafter"/>
</dbReference>
<reference evidence="4 5" key="1">
    <citation type="submission" date="2016-10" db="EMBL/GenBank/DDBJ databases">
        <authorList>
            <person name="de Groot N.N."/>
        </authorList>
    </citation>
    <scope>NUCLEOTIDE SEQUENCE [LARGE SCALE GENOMIC DNA]</scope>
    <source>
        <strain evidence="4 5">DSM 19012</strain>
    </source>
</reference>
<dbReference type="AlphaFoldDB" id="A0A1I1UGG8"/>
<name>A0A1I1UGG8_9BACT</name>
<dbReference type="GO" id="GO:0005525">
    <property type="term" value="F:GTP binding"/>
    <property type="evidence" value="ECO:0007669"/>
    <property type="project" value="InterPro"/>
</dbReference>
<dbReference type="InterPro" id="IPR005225">
    <property type="entry name" value="Small_GTP-bd"/>
</dbReference>
<dbReference type="PANTHER" id="PTHR42714:SF6">
    <property type="entry name" value="TRANSLATION INITIATION FACTOR IF-2"/>
    <property type="match status" value="1"/>
</dbReference>
<dbReference type="Pfam" id="PF18128">
    <property type="entry name" value="HydF_dimer"/>
    <property type="match status" value="1"/>
</dbReference>
<dbReference type="RefSeq" id="WP_010527272.1">
    <property type="nucleotide sequence ID" value="NZ_AFSL01000040.1"/>
</dbReference>
<dbReference type="InterPro" id="IPR040644">
    <property type="entry name" value="HydF_tetramer"/>
</dbReference>
<feature type="domain" description="G" evidence="1">
    <location>
        <begin position="9"/>
        <end position="122"/>
    </location>
</feature>